<sequence length="74" mass="8634">MTEQHKLDNECSALNKLMTNRVTITCQIVTEQISRRFSIKEFVCRFVRLVPGPAREAKNSTTATYNACRRRRLM</sequence>
<organism evidence="1">
    <name type="scientific">Arion vulgaris</name>
    <dbReference type="NCBI Taxonomy" id="1028688"/>
    <lineage>
        <taxon>Eukaryota</taxon>
        <taxon>Metazoa</taxon>
        <taxon>Spiralia</taxon>
        <taxon>Lophotrochozoa</taxon>
        <taxon>Mollusca</taxon>
        <taxon>Gastropoda</taxon>
        <taxon>Heterobranchia</taxon>
        <taxon>Euthyneura</taxon>
        <taxon>Panpulmonata</taxon>
        <taxon>Eupulmonata</taxon>
        <taxon>Stylommatophora</taxon>
        <taxon>Helicina</taxon>
        <taxon>Arionoidea</taxon>
        <taxon>Arionidae</taxon>
        <taxon>Arion</taxon>
    </lineage>
</organism>
<protein>
    <submittedName>
        <fullName evidence="1">Uncharacterized protein</fullName>
    </submittedName>
</protein>
<gene>
    <name evidence="1" type="primary">ORF134116</name>
</gene>
<accession>A0A0B7ASJ9</accession>
<name>A0A0B7ASJ9_9EUPU</name>
<dbReference type="AlphaFoldDB" id="A0A0B7ASJ9"/>
<evidence type="ECO:0000313" key="1">
    <source>
        <dbReference type="EMBL" id="CEK82895.1"/>
    </source>
</evidence>
<proteinExistence type="predicted"/>
<reference evidence="1" key="1">
    <citation type="submission" date="2014-12" db="EMBL/GenBank/DDBJ databases">
        <title>Insight into the proteome of Arion vulgaris.</title>
        <authorList>
            <person name="Aradska J."/>
            <person name="Bulat T."/>
            <person name="Smidak R."/>
            <person name="Sarate P."/>
            <person name="Gangsoo J."/>
            <person name="Sialana F."/>
            <person name="Bilban M."/>
            <person name="Lubec G."/>
        </authorList>
    </citation>
    <scope>NUCLEOTIDE SEQUENCE</scope>
    <source>
        <tissue evidence="1">Skin</tissue>
    </source>
</reference>
<dbReference type="EMBL" id="HACG01036030">
    <property type="protein sequence ID" value="CEK82895.1"/>
    <property type="molecule type" value="Transcribed_RNA"/>
</dbReference>